<proteinExistence type="predicted"/>
<accession>A0A9X3YJI9</accession>
<dbReference type="PANTHER" id="PTHR11261">
    <property type="entry name" value="INTERPHOTORECEPTOR RETINOID-BINDING PROTEIN"/>
    <property type="match status" value="1"/>
</dbReference>
<dbReference type="CDD" id="cd07563">
    <property type="entry name" value="Peptidase_S41_IRBP"/>
    <property type="match status" value="1"/>
</dbReference>
<keyword evidence="5" id="KW-1185">Reference proteome</keyword>
<protein>
    <submittedName>
        <fullName evidence="4">S41 family peptidase</fullName>
    </submittedName>
</protein>
<dbReference type="Pfam" id="PF03572">
    <property type="entry name" value="Peptidase_S41"/>
    <property type="match status" value="1"/>
</dbReference>
<dbReference type="Gene3D" id="3.30.750.44">
    <property type="match status" value="1"/>
</dbReference>
<comment type="caution">
    <text evidence="4">The sequence shown here is derived from an EMBL/GenBank/DDBJ whole genome shotgun (WGS) entry which is preliminary data.</text>
</comment>
<dbReference type="Gene3D" id="3.90.226.10">
    <property type="entry name" value="2-enoyl-CoA Hydratase, Chain A, domain 1"/>
    <property type="match status" value="1"/>
</dbReference>
<organism evidence="4 5">
    <name type="scientific">Tahibacter soli</name>
    <dbReference type="NCBI Taxonomy" id="2983605"/>
    <lineage>
        <taxon>Bacteria</taxon>
        <taxon>Pseudomonadati</taxon>
        <taxon>Pseudomonadota</taxon>
        <taxon>Gammaproteobacteria</taxon>
        <taxon>Lysobacterales</taxon>
        <taxon>Rhodanobacteraceae</taxon>
        <taxon>Tahibacter</taxon>
    </lineage>
</organism>
<keyword evidence="2" id="KW-0732">Signal</keyword>
<dbReference type="GO" id="GO:0008236">
    <property type="term" value="F:serine-type peptidase activity"/>
    <property type="evidence" value="ECO:0007669"/>
    <property type="project" value="InterPro"/>
</dbReference>
<dbReference type="InterPro" id="IPR005151">
    <property type="entry name" value="Tail-specific_protease"/>
</dbReference>
<dbReference type="SMART" id="SM00245">
    <property type="entry name" value="TSPc"/>
    <property type="match status" value="1"/>
</dbReference>
<dbReference type="AlphaFoldDB" id="A0A9X3YJI9"/>
<evidence type="ECO:0000259" key="3">
    <source>
        <dbReference type="SMART" id="SM00245"/>
    </source>
</evidence>
<gene>
    <name evidence="4" type="ORF">OD750_012955</name>
</gene>
<reference evidence="4" key="1">
    <citation type="submission" date="2023-02" db="EMBL/GenBank/DDBJ databases">
        <title>Tahibacter soli sp. nov. isolated from soil.</title>
        <authorList>
            <person name="Baek J.H."/>
            <person name="Lee J.K."/>
            <person name="Choi D.G."/>
            <person name="Jeon C.O."/>
        </authorList>
    </citation>
    <scope>NUCLEOTIDE SEQUENCE</scope>
    <source>
        <strain evidence="4">BL</strain>
    </source>
</reference>
<dbReference type="InterPro" id="IPR029045">
    <property type="entry name" value="ClpP/crotonase-like_dom_sf"/>
</dbReference>
<dbReference type="PANTHER" id="PTHR11261:SF3">
    <property type="entry name" value="RETINOL-BINDING PROTEIN 3"/>
    <property type="match status" value="1"/>
</dbReference>
<dbReference type="EMBL" id="JAOVZO020000017">
    <property type="protein sequence ID" value="MDC8013447.1"/>
    <property type="molecule type" value="Genomic_DNA"/>
</dbReference>
<name>A0A9X3YJI9_9GAMM</name>
<feature type="domain" description="Tail specific protease" evidence="3">
    <location>
        <begin position="81"/>
        <end position="293"/>
    </location>
</feature>
<evidence type="ECO:0000256" key="1">
    <source>
        <dbReference type="SAM" id="MobiDB-lite"/>
    </source>
</evidence>
<dbReference type="SUPFAM" id="SSF52096">
    <property type="entry name" value="ClpP/crotonase"/>
    <property type="match status" value="1"/>
</dbReference>
<feature type="chain" id="PRO_5040808167" evidence="2">
    <location>
        <begin position="23"/>
        <end position="311"/>
    </location>
</feature>
<feature type="signal peptide" evidence="2">
    <location>
        <begin position="1"/>
        <end position="22"/>
    </location>
</feature>
<dbReference type="RefSeq" id="WP_263545654.1">
    <property type="nucleotide sequence ID" value="NZ_JAOVZO020000017.1"/>
</dbReference>
<evidence type="ECO:0000313" key="4">
    <source>
        <dbReference type="EMBL" id="MDC8013447.1"/>
    </source>
</evidence>
<evidence type="ECO:0000256" key="2">
    <source>
        <dbReference type="SAM" id="SignalP"/>
    </source>
</evidence>
<evidence type="ECO:0000313" key="5">
    <source>
        <dbReference type="Proteomes" id="UP001139971"/>
    </source>
</evidence>
<dbReference type="Proteomes" id="UP001139971">
    <property type="component" value="Unassembled WGS sequence"/>
</dbReference>
<dbReference type="GO" id="GO:0006508">
    <property type="term" value="P:proteolysis"/>
    <property type="evidence" value="ECO:0007669"/>
    <property type="project" value="InterPro"/>
</dbReference>
<feature type="region of interest" description="Disordered" evidence="1">
    <location>
        <begin position="90"/>
        <end position="111"/>
    </location>
</feature>
<sequence length="311" mass="32369">MSRIASIPTIALALLFASGAGAQTARKPVAAVASAIEDNYFDAARGKTIADDLRQASADGAFDALTEPAKLAEALTERLKPLDRHFRVTWSDGAGRSGPSAPRPPSGDGIERVDVLPGNIGYLKLTHFANFEFGDRDAPVRRAIDAALARVAGSDAIVVDLRDNRGGSPNMVGYLVSAFTPRGADIYNTFHARNGGTTSEAPAEPYAQPMLTVPLYVLINGRTASAGEAFSYTVKNAKRATIVGETSRGAANPGGFVEVGDGYAVFVSDGTPVSPVTKTNWEGTGVAPDVAVPAAEALDKATELVRGPKSI</sequence>